<dbReference type="SUPFAM" id="SSF55874">
    <property type="entry name" value="ATPase domain of HSP90 chaperone/DNA topoisomerase II/histidine kinase"/>
    <property type="match status" value="1"/>
</dbReference>
<keyword evidence="6 13" id="KW-0418">Kinase</keyword>
<dbReference type="Pfam" id="PF02518">
    <property type="entry name" value="HATPase_c"/>
    <property type="match status" value="1"/>
</dbReference>
<dbReference type="EC" id="2.7.13.3" evidence="2"/>
<keyword evidence="7" id="KW-0067">ATP-binding</keyword>
<dbReference type="CDD" id="cd00082">
    <property type="entry name" value="HisKA"/>
    <property type="match status" value="1"/>
</dbReference>
<evidence type="ECO:0000256" key="9">
    <source>
        <dbReference type="PROSITE-ProRule" id="PRU00169"/>
    </source>
</evidence>
<dbReference type="Gene3D" id="3.30.450.40">
    <property type="match status" value="1"/>
</dbReference>
<protein>
    <recommendedName>
        <fullName evidence="2">histidine kinase</fullName>
        <ecNumber evidence="2">2.7.13.3</ecNumber>
    </recommendedName>
</protein>
<proteinExistence type="predicted"/>
<gene>
    <name evidence="13" type="ORF">PIL02S_02347</name>
</gene>
<evidence type="ECO:0000256" key="8">
    <source>
        <dbReference type="ARBA" id="ARBA00023012"/>
    </source>
</evidence>
<evidence type="ECO:0000259" key="11">
    <source>
        <dbReference type="PROSITE" id="PS50109"/>
    </source>
</evidence>
<dbReference type="OrthoDB" id="2676347at2"/>
<feature type="domain" description="Histidine kinase" evidence="11">
    <location>
        <begin position="194"/>
        <end position="414"/>
    </location>
</feature>
<dbReference type="Proteomes" id="UP000247459">
    <property type="component" value="Unassembled WGS sequence"/>
</dbReference>
<evidence type="ECO:0000256" key="4">
    <source>
        <dbReference type="ARBA" id="ARBA00022679"/>
    </source>
</evidence>
<dbReference type="GO" id="GO:0000155">
    <property type="term" value="F:phosphorelay sensor kinase activity"/>
    <property type="evidence" value="ECO:0007669"/>
    <property type="project" value="InterPro"/>
</dbReference>
<dbReference type="PROSITE" id="PS50109">
    <property type="entry name" value="HIS_KIN"/>
    <property type="match status" value="1"/>
</dbReference>
<evidence type="ECO:0000256" key="6">
    <source>
        <dbReference type="ARBA" id="ARBA00022777"/>
    </source>
</evidence>
<dbReference type="InterPro" id="IPR036890">
    <property type="entry name" value="HATPase_C_sf"/>
</dbReference>
<keyword evidence="8" id="KW-0902">Two-component regulatory system</keyword>
<evidence type="ECO:0000313" key="14">
    <source>
        <dbReference type="Proteomes" id="UP000247459"/>
    </source>
</evidence>
<dbReference type="SMART" id="SM00387">
    <property type="entry name" value="HATPase_c"/>
    <property type="match status" value="1"/>
</dbReference>
<dbReference type="InterPro" id="IPR003661">
    <property type="entry name" value="HisK_dim/P_dom"/>
</dbReference>
<dbReference type="SUPFAM" id="SSF55781">
    <property type="entry name" value="GAF domain-like"/>
    <property type="match status" value="1"/>
</dbReference>
<dbReference type="SUPFAM" id="SSF52172">
    <property type="entry name" value="CheY-like"/>
    <property type="match status" value="1"/>
</dbReference>
<dbReference type="Gene3D" id="3.40.50.2300">
    <property type="match status" value="1"/>
</dbReference>
<dbReference type="Pfam" id="PF01590">
    <property type="entry name" value="GAF"/>
    <property type="match status" value="1"/>
</dbReference>
<keyword evidence="10" id="KW-0175">Coiled coil</keyword>
<evidence type="ECO:0000259" key="12">
    <source>
        <dbReference type="PROSITE" id="PS50110"/>
    </source>
</evidence>
<feature type="domain" description="Response regulatory" evidence="12">
    <location>
        <begin position="431"/>
        <end position="544"/>
    </location>
</feature>
<dbReference type="InterPro" id="IPR001789">
    <property type="entry name" value="Sig_transdc_resp-reg_receiver"/>
</dbReference>
<keyword evidence="5" id="KW-0547">Nucleotide-binding</keyword>
<feature type="coiled-coil region" evidence="10">
    <location>
        <begin position="150"/>
        <end position="191"/>
    </location>
</feature>
<evidence type="ECO:0000256" key="1">
    <source>
        <dbReference type="ARBA" id="ARBA00000085"/>
    </source>
</evidence>
<dbReference type="Pfam" id="PF00512">
    <property type="entry name" value="HisKA"/>
    <property type="match status" value="1"/>
</dbReference>
<evidence type="ECO:0000256" key="3">
    <source>
        <dbReference type="ARBA" id="ARBA00022553"/>
    </source>
</evidence>
<dbReference type="SUPFAM" id="SSF47384">
    <property type="entry name" value="Homodimeric domain of signal transducing histidine kinase"/>
    <property type="match status" value="1"/>
</dbReference>
<dbReference type="PROSITE" id="PS50110">
    <property type="entry name" value="RESPONSE_REGULATORY"/>
    <property type="match status" value="1"/>
</dbReference>
<dbReference type="GO" id="GO:0005524">
    <property type="term" value="F:ATP binding"/>
    <property type="evidence" value="ECO:0007669"/>
    <property type="project" value="UniProtKB-KW"/>
</dbReference>
<dbReference type="PANTHER" id="PTHR45339:SF1">
    <property type="entry name" value="HYBRID SIGNAL TRANSDUCTION HISTIDINE KINASE J"/>
    <property type="match status" value="1"/>
</dbReference>
<accession>A0A2W0CNX2</accession>
<dbReference type="RefSeq" id="WP_110758532.1">
    <property type="nucleotide sequence ID" value="NZ_PRLG01000018.1"/>
</dbReference>
<comment type="catalytic activity">
    <reaction evidence="1">
        <text>ATP + protein L-histidine = ADP + protein N-phospho-L-histidine.</text>
        <dbReference type="EC" id="2.7.13.3"/>
    </reaction>
</comment>
<feature type="modified residue" description="4-aspartylphosphate" evidence="9">
    <location>
        <position position="481"/>
    </location>
</feature>
<keyword evidence="3 9" id="KW-0597">Phosphoprotein</keyword>
<reference evidence="13 14" key="1">
    <citation type="submission" date="2018-01" db="EMBL/GenBank/DDBJ databases">
        <title>Genome sequence of the PGP bacterium Paenibacillus illinoisensis E3.</title>
        <authorList>
            <person name="Rolli E."/>
            <person name="Marasco R."/>
            <person name="Bessem C."/>
            <person name="Michoud G."/>
            <person name="Gaiarsa S."/>
            <person name="Borin S."/>
            <person name="Daffonchio D."/>
        </authorList>
    </citation>
    <scope>NUCLEOTIDE SEQUENCE [LARGE SCALE GENOMIC DNA]</scope>
    <source>
        <strain evidence="13 14">E3</strain>
    </source>
</reference>
<organism evidence="13 14">
    <name type="scientific">Paenibacillus illinoisensis</name>
    <dbReference type="NCBI Taxonomy" id="59845"/>
    <lineage>
        <taxon>Bacteria</taxon>
        <taxon>Bacillati</taxon>
        <taxon>Bacillota</taxon>
        <taxon>Bacilli</taxon>
        <taxon>Bacillales</taxon>
        <taxon>Paenibacillaceae</taxon>
        <taxon>Paenibacillus</taxon>
    </lineage>
</organism>
<dbReference type="InterPro" id="IPR005467">
    <property type="entry name" value="His_kinase_dom"/>
</dbReference>
<evidence type="ECO:0000256" key="2">
    <source>
        <dbReference type="ARBA" id="ARBA00012438"/>
    </source>
</evidence>
<name>A0A2W0CNX2_9BACL</name>
<dbReference type="InterPro" id="IPR036097">
    <property type="entry name" value="HisK_dim/P_sf"/>
</dbReference>
<dbReference type="InterPro" id="IPR011006">
    <property type="entry name" value="CheY-like_superfamily"/>
</dbReference>
<dbReference type="InterPro" id="IPR003018">
    <property type="entry name" value="GAF"/>
</dbReference>
<dbReference type="EMBL" id="PRLG01000018">
    <property type="protein sequence ID" value="PYY29398.1"/>
    <property type="molecule type" value="Genomic_DNA"/>
</dbReference>
<keyword evidence="4 13" id="KW-0808">Transferase</keyword>
<dbReference type="PANTHER" id="PTHR45339">
    <property type="entry name" value="HYBRID SIGNAL TRANSDUCTION HISTIDINE KINASE J"/>
    <property type="match status" value="1"/>
</dbReference>
<dbReference type="InterPro" id="IPR029016">
    <property type="entry name" value="GAF-like_dom_sf"/>
</dbReference>
<evidence type="ECO:0000256" key="5">
    <source>
        <dbReference type="ARBA" id="ARBA00022741"/>
    </source>
</evidence>
<dbReference type="Gene3D" id="1.10.287.130">
    <property type="match status" value="1"/>
</dbReference>
<dbReference type="Gene3D" id="3.30.565.10">
    <property type="entry name" value="Histidine kinase-like ATPase, C-terminal domain"/>
    <property type="match status" value="1"/>
</dbReference>
<dbReference type="InterPro" id="IPR003594">
    <property type="entry name" value="HATPase_dom"/>
</dbReference>
<dbReference type="AlphaFoldDB" id="A0A2W0CNX2"/>
<sequence length="547" mass="60709">MGTAGITRGFYENVQEAASHIVDVLSGILEVNTIFVATNDGTTNVILEAFNRNEELVISGSELPFDSSYCSLVLRNTKENLTITDTAAHPLTCSMDVTKALGNRFFVGIPIMRRSGETFGTICLMDNPDYVIRETDMKTLNAMAVFLGYVVDLENNLLIQKQKLNDTEQLKQQLQMEKERAESEAMTKSQMIALMSHEIRNPLNGILGLTDLMRTPDMPEEHVEYVDMIETSGHILLSLLNNIMNFNINETGRTVVHDDPFDLVSTIESTVYLHAGLAMEKGIELGLNLELNVSQVFVGDEVKIGQLLANVLKYAIDSTRTGSVLVTAAVDSQNVDEVGTLLLHIKYTGRMLTSDKKLQAFNTLDGNISIQKLVGTNLSLAVSQNLAILMHGCIEVSSLGEEETEFQIRLPLMKHWELPQLTGIQDRLKGKTVLLVKAPDILQGVSSLMRRWQMDVNMTSDTSQAKHWMEDGLEPEITVIDMGLEPDKAMEFIHELKGMAKQLPIIILVPYGMHMDPQETGNVNAVLTKPVRQLDLLNALSATLHRA</sequence>
<comment type="caution">
    <text evidence="13">The sequence shown here is derived from an EMBL/GenBank/DDBJ whole genome shotgun (WGS) entry which is preliminary data.</text>
</comment>
<evidence type="ECO:0000313" key="13">
    <source>
        <dbReference type="EMBL" id="PYY29398.1"/>
    </source>
</evidence>
<evidence type="ECO:0000256" key="10">
    <source>
        <dbReference type="SAM" id="Coils"/>
    </source>
</evidence>
<evidence type="ECO:0000256" key="7">
    <source>
        <dbReference type="ARBA" id="ARBA00022840"/>
    </source>
</evidence>
<dbReference type="SMART" id="SM00388">
    <property type="entry name" value="HisKA"/>
    <property type="match status" value="1"/>
</dbReference>